<reference evidence="2" key="1">
    <citation type="submission" date="2018-05" db="EMBL/GenBank/DDBJ databases">
        <authorList>
            <person name="Lanie J.A."/>
            <person name="Ng W.-L."/>
            <person name="Kazmierczak K.M."/>
            <person name="Andrzejewski T.M."/>
            <person name="Davidsen T.M."/>
            <person name="Wayne K.J."/>
            <person name="Tettelin H."/>
            <person name="Glass J.I."/>
            <person name="Rusch D."/>
            <person name="Podicherti R."/>
            <person name="Tsui H.-C.T."/>
            <person name="Winkler M.E."/>
        </authorList>
    </citation>
    <scope>NUCLEOTIDE SEQUENCE</scope>
</reference>
<dbReference type="InterPro" id="IPR000297">
    <property type="entry name" value="PPIase_PpiC"/>
</dbReference>
<dbReference type="InterPro" id="IPR050245">
    <property type="entry name" value="PrsA_foldase"/>
</dbReference>
<evidence type="ECO:0000259" key="1">
    <source>
        <dbReference type="PROSITE" id="PS50198"/>
    </source>
</evidence>
<dbReference type="PANTHER" id="PTHR47245">
    <property type="entry name" value="PEPTIDYLPROLYL ISOMERASE"/>
    <property type="match status" value="1"/>
</dbReference>
<accession>A0A382I810</accession>
<feature type="domain" description="PpiC" evidence="1">
    <location>
        <begin position="105"/>
        <end position="205"/>
    </location>
</feature>
<organism evidence="2">
    <name type="scientific">marine metagenome</name>
    <dbReference type="NCBI Taxonomy" id="408172"/>
    <lineage>
        <taxon>unclassified sequences</taxon>
        <taxon>metagenomes</taxon>
        <taxon>ecological metagenomes</taxon>
    </lineage>
</organism>
<gene>
    <name evidence="2" type="ORF">METZ01_LOCUS248369</name>
</gene>
<dbReference type="Pfam" id="PF13616">
    <property type="entry name" value="Rotamase_3"/>
    <property type="match status" value="1"/>
</dbReference>
<dbReference type="EMBL" id="UINC01065639">
    <property type="protein sequence ID" value="SVB95515.1"/>
    <property type="molecule type" value="Genomic_DNA"/>
</dbReference>
<evidence type="ECO:0000313" key="2">
    <source>
        <dbReference type="EMBL" id="SVB95515.1"/>
    </source>
</evidence>
<dbReference type="PROSITE" id="PS50198">
    <property type="entry name" value="PPIC_PPIASE_2"/>
    <property type="match status" value="1"/>
</dbReference>
<proteinExistence type="predicted"/>
<dbReference type="SUPFAM" id="SSF54534">
    <property type="entry name" value="FKBP-like"/>
    <property type="match status" value="2"/>
</dbReference>
<dbReference type="SUPFAM" id="SSF109998">
    <property type="entry name" value="Triger factor/SurA peptide-binding domain-like"/>
    <property type="match status" value="1"/>
</dbReference>
<dbReference type="Gene3D" id="1.10.4030.10">
    <property type="entry name" value="Porin chaperone SurA, peptide-binding domain"/>
    <property type="match status" value="1"/>
</dbReference>
<dbReference type="InterPro" id="IPR046357">
    <property type="entry name" value="PPIase_dom_sf"/>
</dbReference>
<feature type="non-terminal residue" evidence="2">
    <location>
        <position position="1"/>
    </location>
</feature>
<dbReference type="AlphaFoldDB" id="A0A382I810"/>
<dbReference type="GO" id="GO:0003755">
    <property type="term" value="F:peptidyl-prolyl cis-trans isomerase activity"/>
    <property type="evidence" value="ECO:0007669"/>
    <property type="project" value="InterPro"/>
</dbReference>
<name>A0A382I810_9ZZZZ</name>
<dbReference type="PANTHER" id="PTHR47245:SF2">
    <property type="entry name" value="PEPTIDYL-PROLYL CIS-TRANS ISOMERASE HP_0175-RELATED"/>
    <property type="match status" value="1"/>
</dbReference>
<sequence length="268" mass="29983">LLVIQAAEKDTLIQADEPALDQQVNERLEGLALQFGGQPALQQALADDGWTLAEYRDYIRHDARQQQIYQMFMQRQLAGATPEEVSEEELLARFADASLNLQQRPRTLTMQQVVVLPVPAEDAKDGARAEAEDLLERVRAGEDFPDLAREHSHDVGTADGGGDLGWFRRGQMVSEFEDVAFTLPIGNVSDVVETDFGFHIIKVERARGRSEVQARHILIRPQVEEEDVQTARDLAIQIRERAEAGESMSALFEQYSDPEAPDSVEVAF</sequence>
<dbReference type="InterPro" id="IPR027304">
    <property type="entry name" value="Trigger_fact/SurA_dom_sf"/>
</dbReference>
<protein>
    <recommendedName>
        <fullName evidence="1">PpiC domain-containing protein</fullName>
    </recommendedName>
</protein>
<dbReference type="Gene3D" id="3.10.50.40">
    <property type="match status" value="2"/>
</dbReference>